<protein>
    <submittedName>
        <fullName evidence="1">Uncharacterized protein</fullName>
    </submittedName>
</protein>
<comment type="caution">
    <text evidence="1">The sequence shown here is derived from an EMBL/GenBank/DDBJ whole genome shotgun (WGS) entry which is preliminary data.</text>
</comment>
<gene>
    <name evidence="1" type="ORF">AFUS01_LOCUS9938</name>
</gene>
<dbReference type="AlphaFoldDB" id="A0A8J2JL56"/>
<dbReference type="Proteomes" id="UP000708208">
    <property type="component" value="Unassembled WGS sequence"/>
</dbReference>
<sequence>LGSVRARNEGRTIGLAHVTDLVGTRVVAEAETLAREGFPVGEADSGLDGWDG</sequence>
<accession>A0A8J2JL56</accession>
<keyword evidence="2" id="KW-1185">Reference proteome</keyword>
<reference evidence="1" key="1">
    <citation type="submission" date="2021-06" db="EMBL/GenBank/DDBJ databases">
        <authorList>
            <person name="Hodson N. C."/>
            <person name="Mongue J. A."/>
            <person name="Jaron S. K."/>
        </authorList>
    </citation>
    <scope>NUCLEOTIDE SEQUENCE</scope>
</reference>
<evidence type="ECO:0000313" key="2">
    <source>
        <dbReference type="Proteomes" id="UP000708208"/>
    </source>
</evidence>
<proteinExistence type="predicted"/>
<evidence type="ECO:0000313" key="1">
    <source>
        <dbReference type="EMBL" id="CAG7720672.1"/>
    </source>
</evidence>
<dbReference type="EMBL" id="CAJVCH010072566">
    <property type="protein sequence ID" value="CAG7720672.1"/>
    <property type="molecule type" value="Genomic_DNA"/>
</dbReference>
<feature type="non-terminal residue" evidence="1">
    <location>
        <position position="1"/>
    </location>
</feature>
<organism evidence="1 2">
    <name type="scientific">Allacma fusca</name>
    <dbReference type="NCBI Taxonomy" id="39272"/>
    <lineage>
        <taxon>Eukaryota</taxon>
        <taxon>Metazoa</taxon>
        <taxon>Ecdysozoa</taxon>
        <taxon>Arthropoda</taxon>
        <taxon>Hexapoda</taxon>
        <taxon>Collembola</taxon>
        <taxon>Symphypleona</taxon>
        <taxon>Sminthuridae</taxon>
        <taxon>Allacma</taxon>
    </lineage>
</organism>
<name>A0A8J2JL56_9HEXA</name>